<evidence type="ECO:0000313" key="2">
    <source>
        <dbReference type="EMBL" id="GAH85926.1"/>
    </source>
</evidence>
<proteinExistence type="predicted"/>
<gene>
    <name evidence="2" type="ORF">S03H2_58048</name>
</gene>
<organism evidence="2">
    <name type="scientific">marine sediment metagenome</name>
    <dbReference type="NCBI Taxonomy" id="412755"/>
    <lineage>
        <taxon>unclassified sequences</taxon>
        <taxon>metagenomes</taxon>
        <taxon>ecological metagenomes</taxon>
    </lineage>
</organism>
<feature type="region of interest" description="Disordered" evidence="1">
    <location>
        <begin position="194"/>
        <end position="215"/>
    </location>
</feature>
<dbReference type="EMBL" id="BARU01037228">
    <property type="protein sequence ID" value="GAH85926.1"/>
    <property type="molecule type" value="Genomic_DNA"/>
</dbReference>
<name>X1IU06_9ZZZZ</name>
<sequence>STAETVFFHTAISQAGHMDALVALGAQIGLVRRLAGLYQPRPGMRVLLPLYFAVTQASLWPSSREEVDLGAQIGPAIVGASVVGAIPGANLVSLIIADAVIQGSANALAAFRTGLLTRRYFHQRLQGSPFKPAAERQAVNREALDLLAGLVPAASGVLSKEIWDAARENLRRMPAATYDSLKSLVSRSVRGLGRMMGDQRNDEGDGPTDAPPKKG</sequence>
<comment type="caution">
    <text evidence="2">The sequence shown here is derived from an EMBL/GenBank/DDBJ whole genome shotgun (WGS) entry which is preliminary data.</text>
</comment>
<dbReference type="AlphaFoldDB" id="X1IU06"/>
<evidence type="ECO:0000256" key="1">
    <source>
        <dbReference type="SAM" id="MobiDB-lite"/>
    </source>
</evidence>
<protein>
    <recommendedName>
        <fullName evidence="3">DUF697 domain-containing protein</fullName>
    </recommendedName>
</protein>
<accession>X1IU06</accession>
<reference evidence="2" key="1">
    <citation type="journal article" date="2014" name="Front. Microbiol.">
        <title>High frequency of phylogenetically diverse reductive dehalogenase-homologous genes in deep subseafloor sedimentary metagenomes.</title>
        <authorList>
            <person name="Kawai M."/>
            <person name="Futagami T."/>
            <person name="Toyoda A."/>
            <person name="Takaki Y."/>
            <person name="Nishi S."/>
            <person name="Hori S."/>
            <person name="Arai W."/>
            <person name="Tsubouchi T."/>
            <person name="Morono Y."/>
            <person name="Uchiyama I."/>
            <person name="Ito T."/>
            <person name="Fujiyama A."/>
            <person name="Inagaki F."/>
            <person name="Takami H."/>
        </authorList>
    </citation>
    <scope>NUCLEOTIDE SEQUENCE</scope>
    <source>
        <strain evidence="2">Expedition CK06-06</strain>
    </source>
</reference>
<evidence type="ECO:0008006" key="3">
    <source>
        <dbReference type="Google" id="ProtNLM"/>
    </source>
</evidence>
<feature type="non-terminal residue" evidence="2">
    <location>
        <position position="1"/>
    </location>
</feature>